<evidence type="ECO:0000313" key="7">
    <source>
        <dbReference type="Proteomes" id="UP000028945"/>
    </source>
</evidence>
<dbReference type="SMART" id="SM00100">
    <property type="entry name" value="cNMP"/>
    <property type="match status" value="1"/>
</dbReference>
<dbReference type="InterPro" id="IPR036388">
    <property type="entry name" value="WH-like_DNA-bd_sf"/>
</dbReference>
<dbReference type="PROSITE" id="PS00042">
    <property type="entry name" value="HTH_CRP_1"/>
    <property type="match status" value="1"/>
</dbReference>
<keyword evidence="1" id="KW-0805">Transcription regulation</keyword>
<dbReference type="InterPro" id="IPR014710">
    <property type="entry name" value="RmlC-like_jellyroll"/>
</dbReference>
<dbReference type="GO" id="GO:0003677">
    <property type="term" value="F:DNA binding"/>
    <property type="evidence" value="ECO:0007669"/>
    <property type="project" value="UniProtKB-KW"/>
</dbReference>
<dbReference type="SMART" id="SM00419">
    <property type="entry name" value="HTH_CRP"/>
    <property type="match status" value="1"/>
</dbReference>
<dbReference type="InterPro" id="IPR018335">
    <property type="entry name" value="Tscrpt_reg_HTH_Crp-type_CS"/>
</dbReference>
<dbReference type="SUPFAM" id="SSF51206">
    <property type="entry name" value="cAMP-binding domain-like"/>
    <property type="match status" value="1"/>
</dbReference>
<evidence type="ECO:0000256" key="1">
    <source>
        <dbReference type="ARBA" id="ARBA00023015"/>
    </source>
</evidence>
<dbReference type="PANTHER" id="PTHR24567">
    <property type="entry name" value="CRP FAMILY TRANSCRIPTIONAL REGULATORY PROTEIN"/>
    <property type="match status" value="1"/>
</dbReference>
<dbReference type="Pfam" id="PF00027">
    <property type="entry name" value="cNMP_binding"/>
    <property type="match status" value="1"/>
</dbReference>
<dbReference type="FunFam" id="1.10.10.10:FF:000028">
    <property type="entry name" value="Fumarate/nitrate reduction transcriptional regulator Fnr"/>
    <property type="match status" value="1"/>
</dbReference>
<proteinExistence type="predicted"/>
<dbReference type="eggNOG" id="COG0664">
    <property type="taxonomic scope" value="Bacteria"/>
</dbReference>
<dbReference type="HOGENOM" id="CLU_075053_0_2_4"/>
<dbReference type="Gene3D" id="2.60.120.10">
    <property type="entry name" value="Jelly Rolls"/>
    <property type="match status" value="1"/>
</dbReference>
<dbReference type="InterPro" id="IPR050397">
    <property type="entry name" value="Env_Response_Regulators"/>
</dbReference>
<evidence type="ECO:0000259" key="5">
    <source>
        <dbReference type="PROSITE" id="PS51063"/>
    </source>
</evidence>
<feature type="domain" description="Cyclic nucleotide-binding" evidence="4">
    <location>
        <begin position="26"/>
        <end position="146"/>
    </location>
</feature>
<name>A0A077DBX3_9BURK</name>
<dbReference type="EMBL" id="CP009238">
    <property type="protein sequence ID" value="AIL32345.1"/>
    <property type="molecule type" value="Genomic_DNA"/>
</dbReference>
<dbReference type="RefSeq" id="WP_038498819.1">
    <property type="nucleotide sequence ID" value="NZ_AFWK01000060.1"/>
</dbReference>
<keyword evidence="3" id="KW-0804">Transcription</keyword>
<dbReference type="PANTHER" id="PTHR24567:SF75">
    <property type="entry name" value="FUMARATE AND NITRATE REDUCTION REGULATORY PROTEIN"/>
    <property type="match status" value="1"/>
</dbReference>
<dbReference type="KEGG" id="bpsi:IX83_02540"/>
<sequence length="253" mass="28734">MMKHVFLSEQAEAQNCSHCLLGHICIPKGLNRENAEKLADLVKERIRIPKGENLFKAGDPVKAIYSIRSGSLKAVLENASGQMQITGFFLPGEFVGLDGVWDKRQHTNAIALEDTEVCVISFDEMESLSRTIPELQKQFYRLMSQEIDRVYNMTLSLATLTSEQRVATFLLTMSERLSNLGYSEHEFLLRMTRFDIGNYLGLTLETVSRLMSKMSKDGVISVEKKLVKINDVSLLRKIVNQEHIITMPKRTHP</sequence>
<dbReference type="STRING" id="1072685.IX83_02540"/>
<dbReference type="PROSITE" id="PS50042">
    <property type="entry name" value="CNMP_BINDING_3"/>
    <property type="match status" value="1"/>
</dbReference>
<dbReference type="AlphaFoldDB" id="A0A077DBX3"/>
<evidence type="ECO:0000256" key="3">
    <source>
        <dbReference type="ARBA" id="ARBA00023163"/>
    </source>
</evidence>
<dbReference type="SUPFAM" id="SSF46785">
    <property type="entry name" value="Winged helix' DNA-binding domain"/>
    <property type="match status" value="1"/>
</dbReference>
<gene>
    <name evidence="6" type="ORF">IX83_02540</name>
</gene>
<dbReference type="CDD" id="cd00038">
    <property type="entry name" value="CAP_ED"/>
    <property type="match status" value="1"/>
</dbReference>
<dbReference type="InterPro" id="IPR018490">
    <property type="entry name" value="cNMP-bd_dom_sf"/>
</dbReference>
<evidence type="ECO:0000256" key="2">
    <source>
        <dbReference type="ARBA" id="ARBA00023125"/>
    </source>
</evidence>
<dbReference type="GO" id="GO:0003700">
    <property type="term" value="F:DNA-binding transcription factor activity"/>
    <property type="evidence" value="ECO:0007669"/>
    <property type="project" value="InterPro"/>
</dbReference>
<dbReference type="PRINTS" id="PR00034">
    <property type="entry name" value="HTHCRP"/>
</dbReference>
<dbReference type="GO" id="GO:0005829">
    <property type="term" value="C:cytosol"/>
    <property type="evidence" value="ECO:0007669"/>
    <property type="project" value="TreeGrafter"/>
</dbReference>
<reference evidence="6 7" key="1">
    <citation type="journal article" date="2014" name="BMC Genomics">
        <title>A genomic perspective on a new bacterial genus and species from the Alcaligenaceae family, Basilea psittacipulmonis.</title>
        <authorList>
            <person name="Whiteson K.L."/>
            <person name="Hernandez D."/>
            <person name="Lazarevic V."/>
            <person name="Gaia N."/>
            <person name="Farinelli L."/>
            <person name="Francois P."/>
            <person name="Pilo P."/>
            <person name="Frey J."/>
            <person name="Schrenzel J."/>
        </authorList>
    </citation>
    <scope>NUCLEOTIDE SEQUENCE [LARGE SCALE GENOMIC DNA]</scope>
    <source>
        <strain evidence="6 7">DSM 24701</strain>
    </source>
</reference>
<dbReference type="CDD" id="cd00092">
    <property type="entry name" value="HTH_CRP"/>
    <property type="match status" value="1"/>
</dbReference>
<keyword evidence="7" id="KW-1185">Reference proteome</keyword>
<organism evidence="6 7">
    <name type="scientific">Basilea psittacipulmonis DSM 24701</name>
    <dbReference type="NCBI Taxonomy" id="1072685"/>
    <lineage>
        <taxon>Bacteria</taxon>
        <taxon>Pseudomonadati</taxon>
        <taxon>Pseudomonadota</taxon>
        <taxon>Betaproteobacteria</taxon>
        <taxon>Burkholderiales</taxon>
        <taxon>Alcaligenaceae</taxon>
        <taxon>Basilea</taxon>
    </lineage>
</organism>
<dbReference type="NCBIfam" id="NF008365">
    <property type="entry name" value="PRK11161.1"/>
    <property type="match status" value="1"/>
</dbReference>
<dbReference type="PROSITE" id="PS51063">
    <property type="entry name" value="HTH_CRP_2"/>
    <property type="match status" value="1"/>
</dbReference>
<dbReference type="Pfam" id="PF13545">
    <property type="entry name" value="HTH_Crp_2"/>
    <property type="match status" value="1"/>
</dbReference>
<dbReference type="InterPro" id="IPR012318">
    <property type="entry name" value="HTH_CRP"/>
</dbReference>
<evidence type="ECO:0000313" key="6">
    <source>
        <dbReference type="EMBL" id="AIL32345.1"/>
    </source>
</evidence>
<feature type="domain" description="HTH crp-type" evidence="5">
    <location>
        <begin position="160"/>
        <end position="233"/>
    </location>
</feature>
<evidence type="ECO:0000259" key="4">
    <source>
        <dbReference type="PROSITE" id="PS50042"/>
    </source>
</evidence>
<dbReference type="Gene3D" id="1.10.10.10">
    <property type="entry name" value="Winged helix-like DNA-binding domain superfamily/Winged helix DNA-binding domain"/>
    <property type="match status" value="1"/>
</dbReference>
<keyword evidence="2" id="KW-0238">DNA-binding</keyword>
<accession>A0A077DBX3</accession>
<dbReference type="InterPro" id="IPR036390">
    <property type="entry name" value="WH_DNA-bd_sf"/>
</dbReference>
<protein>
    <submittedName>
        <fullName evidence="6">Transcriptional regulatory protein btr</fullName>
    </submittedName>
</protein>
<dbReference type="InterPro" id="IPR000595">
    <property type="entry name" value="cNMP-bd_dom"/>
</dbReference>
<dbReference type="Proteomes" id="UP000028945">
    <property type="component" value="Chromosome"/>
</dbReference>
<dbReference type="OrthoDB" id="7643467at2"/>